<evidence type="ECO:0000259" key="3">
    <source>
        <dbReference type="Pfam" id="PF14706"/>
    </source>
</evidence>
<dbReference type="AlphaFoldDB" id="D3RNX7"/>
<dbReference type="Gene3D" id="3.90.350.10">
    <property type="entry name" value="Transposase Inhibitor Protein From Tn5, Chain A, domain 1"/>
    <property type="match status" value="1"/>
</dbReference>
<dbReference type="EMBL" id="CP001896">
    <property type="protein sequence ID" value="ADC63995.1"/>
    <property type="molecule type" value="Genomic_DNA"/>
</dbReference>
<dbReference type="EMBL" id="CP001896">
    <property type="protein sequence ID" value="ADC61487.1"/>
    <property type="molecule type" value="Genomic_DNA"/>
</dbReference>
<dbReference type="PANTHER" id="PTHR37319">
    <property type="entry name" value="TRANSPOSASE"/>
    <property type="match status" value="1"/>
</dbReference>
<dbReference type="eggNOG" id="COG3385">
    <property type="taxonomic scope" value="Bacteria"/>
</dbReference>
<dbReference type="NCBIfam" id="NF033590">
    <property type="entry name" value="transpos_IS4_3"/>
    <property type="match status" value="1"/>
</dbReference>
<dbReference type="KEGG" id="alv:Alvin_2809"/>
<dbReference type="PANTHER" id="PTHR37319:SF1">
    <property type="entry name" value="TRANSPOSASE TN5 DIMERISATION DOMAIN-CONTAINING PROTEIN"/>
    <property type="match status" value="1"/>
</dbReference>
<dbReference type="EMBL" id="CP001896">
    <property type="protein sequence ID" value="ADC62051.1"/>
    <property type="molecule type" value="Genomic_DNA"/>
</dbReference>
<dbReference type="STRING" id="572477.Alvin_0533"/>
<dbReference type="OrthoDB" id="5647367at2"/>
<evidence type="ECO:0000313" key="9">
    <source>
        <dbReference type="Proteomes" id="UP000001441"/>
    </source>
</evidence>
<dbReference type="RefSeq" id="WP_012969763.1">
    <property type="nucleotide sequence ID" value="NC_013851.1"/>
</dbReference>
<evidence type="ECO:0000313" key="7">
    <source>
        <dbReference type="EMBL" id="ADC63716.1"/>
    </source>
</evidence>
<evidence type="ECO:0000313" key="6">
    <source>
        <dbReference type="EMBL" id="ADC63442.1"/>
    </source>
</evidence>
<dbReference type="GO" id="GO:0006313">
    <property type="term" value="P:DNA transposition"/>
    <property type="evidence" value="ECO:0007669"/>
    <property type="project" value="InterPro"/>
</dbReference>
<protein>
    <submittedName>
        <fullName evidence="4">Transposase IS4 family protein</fullName>
    </submittedName>
</protein>
<keyword evidence="9" id="KW-1185">Reference proteome</keyword>
<evidence type="ECO:0000259" key="2">
    <source>
        <dbReference type="Pfam" id="PF02281"/>
    </source>
</evidence>
<dbReference type="InterPro" id="IPR014735">
    <property type="entry name" value="Transposase_Tn5-like_N"/>
</dbReference>
<dbReference type="KEGG" id="alv:Alvin_3095"/>
<dbReference type="InterPro" id="IPR012337">
    <property type="entry name" value="RNaseH-like_sf"/>
</dbReference>
<dbReference type="InterPro" id="IPR002559">
    <property type="entry name" value="Transposase_11"/>
</dbReference>
<dbReference type="KEGG" id="alv:Alvin_1112"/>
<feature type="domain" description="Transposase IS4-like" evidence="1">
    <location>
        <begin position="163"/>
        <end position="343"/>
    </location>
</feature>
<gene>
    <name evidence="4" type="ordered locus">Alvin_0533</name>
    <name evidence="5" type="ordered locus">Alvin_1112</name>
    <name evidence="6" type="ordered locus">Alvin_2532</name>
    <name evidence="7" type="ordered locus">Alvin_2809</name>
    <name evidence="8" type="ordered locus">Alvin_3095</name>
</gene>
<dbReference type="InterPro" id="IPR047768">
    <property type="entry name" value="Tn5p-like"/>
</dbReference>
<dbReference type="InterPro" id="IPR003201">
    <property type="entry name" value="Transposase_Tn5"/>
</dbReference>
<dbReference type="KEGG" id="alv:Alvin_0533"/>
<reference evidence="4 9" key="2">
    <citation type="journal article" date="2011" name="Stand. Genomic Sci.">
        <title>Complete genome sequence of Allochromatium vinosum DSM 180(T).</title>
        <authorList>
            <person name="Weissgerber T."/>
            <person name="Zigann R."/>
            <person name="Bruce D."/>
            <person name="Chang Y.J."/>
            <person name="Detter J.C."/>
            <person name="Han C."/>
            <person name="Hauser L."/>
            <person name="Jeffries C.D."/>
            <person name="Land M."/>
            <person name="Munk A.C."/>
            <person name="Tapia R."/>
            <person name="Dahl C."/>
        </authorList>
    </citation>
    <scope>NUCLEOTIDE SEQUENCE [LARGE SCALE GENOMIC DNA]</scope>
    <source>
        <strain evidence="9">ATCC 17899 / DSM 180 / NBRC 103801 / NCIMB 10441 / D</strain>
        <strain evidence="4">DSM 180</strain>
    </source>
</reference>
<dbReference type="InterPro" id="IPR014737">
    <property type="entry name" value="Transposase_Tn5-like_C"/>
</dbReference>
<dbReference type="EMBL" id="CP001896">
    <property type="protein sequence ID" value="ADC63716.1"/>
    <property type="molecule type" value="Genomic_DNA"/>
</dbReference>
<dbReference type="InterPro" id="IPR038215">
    <property type="entry name" value="TN5-like_N_sf"/>
</dbReference>
<sequence>MGWASEELASIDLGDTRRDRRAIHLIERLAEHPTASIPGACNGWAETQAAYRFLGSERYDWLDILEPHRQCTQRRMAAYPVVLCLQDTTELDFNGQTIKGLGPLSYEAQRGMYLHPTYAVTPEREPLGVLDAWMWAREPKDADGQRPGGPESVRWKEGYERVADLARELPDTRLVYVADREADILDLMVRARDLATPADWLLRAKHNRALPGGEGQKLWGRVLDTEPLGEVRFTVPPGRGRTARTVRQELYAQRVSLSDRRQGHLEVTGVIAREIEAPKGVKPIEWRLLTNRRADTLEAVVELIEWYRARWEIELLFLVLKEGCRVEALQLGTVERLERAFALFLVVGWRIARLMRLGRTVPDLEASLLLEPEEWQAAYILAKKPVPKQPPRLNDVLRLIARQGGFLGRKGDGEPGVKTIWLGLQRIRDVAAGIKFARESHDL</sequence>
<evidence type="ECO:0000259" key="1">
    <source>
        <dbReference type="Pfam" id="PF01609"/>
    </source>
</evidence>
<feature type="domain" description="Transposase Tn5-like N-terminal" evidence="3">
    <location>
        <begin position="2"/>
        <end position="58"/>
    </location>
</feature>
<dbReference type="Proteomes" id="UP000001441">
    <property type="component" value="Chromosome"/>
</dbReference>
<dbReference type="HOGENOM" id="CLU_045115_0_1_6"/>
<proteinExistence type="predicted"/>
<dbReference type="SUPFAM" id="SSF53098">
    <property type="entry name" value="Ribonuclease H-like"/>
    <property type="match status" value="1"/>
</dbReference>
<evidence type="ECO:0000313" key="4">
    <source>
        <dbReference type="EMBL" id="ADC61487.1"/>
    </source>
</evidence>
<dbReference type="InterPro" id="IPR054836">
    <property type="entry name" value="Tn5_transposase"/>
</dbReference>
<evidence type="ECO:0000313" key="8">
    <source>
        <dbReference type="EMBL" id="ADC63995.1"/>
    </source>
</evidence>
<name>D3RNX7_ALLVD</name>
<dbReference type="EMBL" id="CP001896">
    <property type="protein sequence ID" value="ADC63442.1"/>
    <property type="molecule type" value="Genomic_DNA"/>
</dbReference>
<dbReference type="Pfam" id="PF02281">
    <property type="entry name" value="Dimer_Tnp_Tn5"/>
    <property type="match status" value="1"/>
</dbReference>
<dbReference type="KEGG" id="alv:Alvin_2532"/>
<dbReference type="GO" id="GO:0004803">
    <property type="term" value="F:transposase activity"/>
    <property type="evidence" value="ECO:0007669"/>
    <property type="project" value="InterPro"/>
</dbReference>
<organism evidence="4 9">
    <name type="scientific">Allochromatium vinosum (strain ATCC 17899 / DSM 180 / NBRC 103801 / NCIMB 10441 / D)</name>
    <name type="common">Chromatium vinosum</name>
    <dbReference type="NCBI Taxonomy" id="572477"/>
    <lineage>
        <taxon>Bacteria</taxon>
        <taxon>Pseudomonadati</taxon>
        <taxon>Pseudomonadota</taxon>
        <taxon>Gammaproteobacteria</taxon>
        <taxon>Chromatiales</taxon>
        <taxon>Chromatiaceae</taxon>
        <taxon>Allochromatium</taxon>
    </lineage>
</organism>
<dbReference type="Gene3D" id="1.10.740.10">
    <property type="entry name" value="Transferase Inhibitor Protein From Tn5, Chain"/>
    <property type="match status" value="1"/>
</dbReference>
<reference evidence="4" key="1">
    <citation type="submission" date="2010-02" db="EMBL/GenBank/DDBJ databases">
        <authorList>
            <consortium name="US DOE Joint Genome Institute"/>
            <person name="Lucas S."/>
            <person name="Copeland A."/>
            <person name="Lapidus A."/>
            <person name="Cheng J.-F."/>
            <person name="Bruce D."/>
            <person name="Goodwin L."/>
            <person name="Pitluck S."/>
            <person name="Munk A.C."/>
            <person name="Detter J.C."/>
            <person name="Han C."/>
            <person name="Tapia R."/>
            <person name="Larimer F."/>
            <person name="Land M."/>
            <person name="Hauser L."/>
            <person name="Kyrpides N."/>
            <person name="Ivanova N."/>
            <person name="Zigann R."/>
            <person name="Dahl C."/>
            <person name="Woyke T."/>
        </authorList>
    </citation>
    <scope>NUCLEOTIDE SEQUENCE</scope>
    <source>
        <strain evidence="4">DSM 180</strain>
    </source>
</reference>
<accession>D3RNX7</accession>
<dbReference type="Pfam" id="PF14706">
    <property type="entry name" value="Tnp_DNA_bind"/>
    <property type="match status" value="1"/>
</dbReference>
<feature type="domain" description="Transposase Tn5 dimerisation" evidence="2">
    <location>
        <begin position="346"/>
        <end position="439"/>
    </location>
</feature>
<dbReference type="GO" id="GO:0003677">
    <property type="term" value="F:DNA binding"/>
    <property type="evidence" value="ECO:0007669"/>
    <property type="project" value="InterPro"/>
</dbReference>
<evidence type="ECO:0000313" key="5">
    <source>
        <dbReference type="EMBL" id="ADC62051.1"/>
    </source>
</evidence>
<dbReference type="Gene3D" id="1.10.246.40">
    <property type="entry name" value="Tn5 transposase, domain 1"/>
    <property type="match status" value="1"/>
</dbReference>
<dbReference type="Pfam" id="PF01609">
    <property type="entry name" value="DDE_Tnp_1"/>
    <property type="match status" value="1"/>
</dbReference>